<dbReference type="PROSITE" id="PS50926">
    <property type="entry name" value="TRAM"/>
    <property type="match status" value="1"/>
</dbReference>
<dbReference type="NCBIfam" id="TIGR00479">
    <property type="entry name" value="rumA"/>
    <property type="match status" value="1"/>
</dbReference>
<comment type="similarity">
    <text evidence="4">Belongs to the class I-like SAM-binding methyltransferase superfamily. RNA M5U methyltransferase family.</text>
</comment>
<feature type="binding site" evidence="4">
    <location>
        <position position="294"/>
    </location>
    <ligand>
        <name>S-adenosyl-L-methionine</name>
        <dbReference type="ChEBI" id="CHEBI:59789"/>
    </ligand>
</feature>
<dbReference type="Pfam" id="PF01938">
    <property type="entry name" value="TRAM"/>
    <property type="match status" value="1"/>
</dbReference>
<keyword evidence="8" id="KW-1185">Reference proteome</keyword>
<feature type="domain" description="TRAM" evidence="6">
    <location>
        <begin position="1"/>
        <end position="59"/>
    </location>
</feature>
<evidence type="ECO:0000313" key="7">
    <source>
        <dbReference type="EMBL" id="GBF33348.1"/>
    </source>
</evidence>
<sequence length="467" mass="51270">MLTGGREIELYIDNYNHSGEGVGRCRDMAVFVPFAAPGEKVRARVTETRKNYARAEMLEIIEPAGFRTAPRCRTFGKCGGCRLQHIDYPEQLSAKRELVRQSLSRIGGFGDISVEPVIGMADPWHYRNKVHFQAEDRDGRLVLGFYEEGSHRLAETAGTGDSPLPLHCRCLLVDRDLNALAGLIEEMLNRYGVRAYNRLTGRGMVRHVLLRKASGTGEMMAVLATGPGDWPAEKDFAAELAKAFPGVKSVLRHVNPEPGNRVPGGGTLLLKGSETIEDIMEGLRFSLSAESFYQVNSVQTVTLYNKALEFAGLSGGETVVDAYSGVGTIALFFARKAGKVLGLEIVARAVADALANAALNGLANVEFHQGAVEKLLPRLVRRERRPDVLVLDPPRRGCHIRVLETIAETGVPRVVYVSCDPGTLARDLRRLAEWGYAVRKVQPVDMFPQTHHVESIVLMTKSGLKGK</sequence>
<dbReference type="InterPro" id="IPR030390">
    <property type="entry name" value="MeTrfase_TrmA_AS"/>
</dbReference>
<dbReference type="GO" id="GO:0070041">
    <property type="term" value="F:rRNA (uridine-C5-)-methyltransferase activity"/>
    <property type="evidence" value="ECO:0007669"/>
    <property type="project" value="TreeGrafter"/>
</dbReference>
<dbReference type="InterPro" id="IPR012340">
    <property type="entry name" value="NA-bd_OB-fold"/>
</dbReference>
<dbReference type="Proteomes" id="UP000239549">
    <property type="component" value="Unassembled WGS sequence"/>
</dbReference>
<feature type="active site" evidence="5">
    <location>
        <position position="419"/>
    </location>
</feature>
<dbReference type="AlphaFoldDB" id="A0A2L2XAZ3"/>
<dbReference type="FunFam" id="3.40.50.150:FF:000009">
    <property type="entry name" value="23S rRNA (Uracil(1939)-C(5))-methyltransferase RlmD"/>
    <property type="match status" value="1"/>
</dbReference>
<dbReference type="PROSITE" id="PS01231">
    <property type="entry name" value="TRMA_2"/>
    <property type="match status" value="1"/>
</dbReference>
<evidence type="ECO:0000256" key="1">
    <source>
        <dbReference type="ARBA" id="ARBA00022603"/>
    </source>
</evidence>
<dbReference type="InterPro" id="IPR010280">
    <property type="entry name" value="U5_MeTrfase_fam"/>
</dbReference>
<feature type="binding site" evidence="4">
    <location>
        <position position="392"/>
    </location>
    <ligand>
        <name>S-adenosyl-L-methionine</name>
        <dbReference type="ChEBI" id="CHEBI:59789"/>
    </ligand>
</feature>
<dbReference type="PROSITE" id="PS01230">
    <property type="entry name" value="TRMA_1"/>
    <property type="match status" value="1"/>
</dbReference>
<keyword evidence="2 4" id="KW-0808">Transferase</keyword>
<dbReference type="Gene3D" id="2.40.50.140">
    <property type="entry name" value="Nucleic acid-binding proteins"/>
    <property type="match status" value="1"/>
</dbReference>
<evidence type="ECO:0000256" key="2">
    <source>
        <dbReference type="ARBA" id="ARBA00022679"/>
    </source>
</evidence>
<dbReference type="SUPFAM" id="SSF50249">
    <property type="entry name" value="Nucleic acid-binding proteins"/>
    <property type="match status" value="1"/>
</dbReference>
<name>A0A2L2XAZ3_9FIRM</name>
<evidence type="ECO:0000313" key="8">
    <source>
        <dbReference type="Proteomes" id="UP000239549"/>
    </source>
</evidence>
<dbReference type="PROSITE" id="PS51687">
    <property type="entry name" value="SAM_MT_RNA_M5U"/>
    <property type="match status" value="1"/>
</dbReference>
<protein>
    <submittedName>
        <fullName evidence="7">RNA methyltransferase</fullName>
    </submittedName>
</protein>
<gene>
    <name evidence="7" type="ORF">DCCM_2447</name>
</gene>
<proteinExistence type="inferred from homology"/>
<evidence type="ECO:0000256" key="5">
    <source>
        <dbReference type="PROSITE-ProRule" id="PRU10015"/>
    </source>
</evidence>
<dbReference type="InterPro" id="IPR030391">
    <property type="entry name" value="MeTrfase_TrmA_CS"/>
</dbReference>
<feature type="active site" description="Nucleophile" evidence="4">
    <location>
        <position position="419"/>
    </location>
</feature>
<feature type="binding site" evidence="4">
    <location>
        <position position="344"/>
    </location>
    <ligand>
        <name>S-adenosyl-L-methionine</name>
        <dbReference type="ChEBI" id="CHEBI:59789"/>
    </ligand>
</feature>
<dbReference type="PANTHER" id="PTHR11061:SF30">
    <property type="entry name" value="TRNA (URACIL(54)-C(5))-METHYLTRANSFERASE"/>
    <property type="match status" value="1"/>
</dbReference>
<dbReference type="CDD" id="cd02440">
    <property type="entry name" value="AdoMet_MTases"/>
    <property type="match status" value="1"/>
</dbReference>
<organism evidence="7 8">
    <name type="scientific">Desulfocucumis palustris</name>
    <dbReference type="NCBI Taxonomy" id="1898651"/>
    <lineage>
        <taxon>Bacteria</taxon>
        <taxon>Bacillati</taxon>
        <taxon>Bacillota</taxon>
        <taxon>Clostridia</taxon>
        <taxon>Eubacteriales</taxon>
        <taxon>Desulfocucumaceae</taxon>
        <taxon>Desulfocucumis</taxon>
    </lineage>
</organism>
<dbReference type="RefSeq" id="WP_104371746.1">
    <property type="nucleotide sequence ID" value="NZ_BFAV01000092.1"/>
</dbReference>
<dbReference type="SUPFAM" id="SSF53335">
    <property type="entry name" value="S-adenosyl-L-methionine-dependent methyltransferases"/>
    <property type="match status" value="1"/>
</dbReference>
<dbReference type="Pfam" id="PF05958">
    <property type="entry name" value="tRNA_U5-meth_tr"/>
    <property type="match status" value="1"/>
</dbReference>
<evidence type="ECO:0000256" key="3">
    <source>
        <dbReference type="ARBA" id="ARBA00022691"/>
    </source>
</evidence>
<dbReference type="Gene3D" id="2.40.50.1070">
    <property type="match status" value="1"/>
</dbReference>
<dbReference type="PANTHER" id="PTHR11061">
    <property type="entry name" value="RNA M5U METHYLTRANSFERASE"/>
    <property type="match status" value="1"/>
</dbReference>
<dbReference type="Gene3D" id="3.40.50.150">
    <property type="entry name" value="Vaccinia Virus protein VP39"/>
    <property type="match status" value="1"/>
</dbReference>
<dbReference type="GO" id="GO:0070475">
    <property type="term" value="P:rRNA base methylation"/>
    <property type="evidence" value="ECO:0007669"/>
    <property type="project" value="TreeGrafter"/>
</dbReference>
<keyword evidence="3 4" id="KW-0949">S-adenosyl-L-methionine</keyword>
<accession>A0A2L2XAZ3</accession>
<keyword evidence="1 4" id="KW-0489">Methyltransferase</keyword>
<reference evidence="8" key="1">
    <citation type="submission" date="2018-02" db="EMBL/GenBank/DDBJ databases">
        <title>Genome sequence of Desulfocucumis palustris strain NAW-5.</title>
        <authorList>
            <person name="Watanabe M."/>
            <person name="Kojima H."/>
            <person name="Fukui M."/>
        </authorList>
    </citation>
    <scope>NUCLEOTIDE SEQUENCE [LARGE SCALE GENOMIC DNA]</scope>
    <source>
        <strain evidence="8">NAW-5</strain>
    </source>
</reference>
<dbReference type="InterPro" id="IPR002792">
    <property type="entry name" value="TRAM_dom"/>
</dbReference>
<dbReference type="EMBL" id="BFAV01000092">
    <property type="protein sequence ID" value="GBF33348.1"/>
    <property type="molecule type" value="Genomic_DNA"/>
</dbReference>
<dbReference type="InterPro" id="IPR029063">
    <property type="entry name" value="SAM-dependent_MTases_sf"/>
</dbReference>
<evidence type="ECO:0000259" key="6">
    <source>
        <dbReference type="PROSITE" id="PS50926"/>
    </source>
</evidence>
<evidence type="ECO:0000256" key="4">
    <source>
        <dbReference type="PROSITE-ProRule" id="PRU01024"/>
    </source>
</evidence>
<feature type="binding site" evidence="4">
    <location>
        <position position="323"/>
    </location>
    <ligand>
        <name>S-adenosyl-L-methionine</name>
        <dbReference type="ChEBI" id="CHEBI:59789"/>
    </ligand>
</feature>
<dbReference type="OrthoDB" id="9804590at2"/>
<comment type="caution">
    <text evidence="7">The sequence shown here is derived from an EMBL/GenBank/DDBJ whole genome shotgun (WGS) entry which is preliminary data.</text>
</comment>